<protein>
    <submittedName>
        <fullName evidence="2">Uncharacterized protein</fullName>
    </submittedName>
</protein>
<feature type="transmembrane region" description="Helical" evidence="1">
    <location>
        <begin position="30"/>
        <end position="53"/>
    </location>
</feature>
<comment type="caution">
    <text evidence="2">The sequence shown here is derived from an EMBL/GenBank/DDBJ whole genome shotgun (WGS) entry which is preliminary data.</text>
</comment>
<dbReference type="RefSeq" id="WP_135994374.1">
    <property type="nucleotide sequence ID" value="NZ_CP071057.1"/>
</dbReference>
<sequence>MTRRLLILAFAVLAILGALMIRGLFGEGGWQMAFGITFLVAGALGMLNVFFFARLKKSLDAMAGESRD</sequence>
<gene>
    <name evidence="2" type="ORF">E5163_01690</name>
</gene>
<evidence type="ECO:0000256" key="1">
    <source>
        <dbReference type="SAM" id="Phobius"/>
    </source>
</evidence>
<dbReference type="AlphaFoldDB" id="A0A4S2H2Q6"/>
<keyword evidence="3" id="KW-1185">Reference proteome</keyword>
<name>A0A4S2H2Q6_9PROT</name>
<reference evidence="2 3" key="1">
    <citation type="journal article" date="2017" name="Int. J. Syst. Evol. Microbiol.">
        <title>Marinicauda algicola sp. nov., isolated from a marine red alga Rhodosorus marinus.</title>
        <authorList>
            <person name="Jeong S.E."/>
            <person name="Jeon S.H."/>
            <person name="Chun B.H."/>
            <person name="Kim D.W."/>
            <person name="Jeon C.O."/>
        </authorList>
    </citation>
    <scope>NUCLEOTIDE SEQUENCE [LARGE SCALE GENOMIC DNA]</scope>
    <source>
        <strain evidence="2 3">JCM 31718</strain>
    </source>
</reference>
<evidence type="ECO:0000313" key="3">
    <source>
        <dbReference type="Proteomes" id="UP000308054"/>
    </source>
</evidence>
<evidence type="ECO:0000313" key="2">
    <source>
        <dbReference type="EMBL" id="TGY89877.1"/>
    </source>
</evidence>
<keyword evidence="1" id="KW-1133">Transmembrane helix</keyword>
<dbReference type="EMBL" id="SRXW01000001">
    <property type="protein sequence ID" value="TGY89877.1"/>
    <property type="molecule type" value="Genomic_DNA"/>
</dbReference>
<accession>A0A4S2H2Q6</accession>
<keyword evidence="1" id="KW-0812">Transmembrane</keyword>
<organism evidence="2 3">
    <name type="scientific">Marinicauda algicola</name>
    <dbReference type="NCBI Taxonomy" id="2029849"/>
    <lineage>
        <taxon>Bacteria</taxon>
        <taxon>Pseudomonadati</taxon>
        <taxon>Pseudomonadota</taxon>
        <taxon>Alphaproteobacteria</taxon>
        <taxon>Maricaulales</taxon>
        <taxon>Maricaulaceae</taxon>
        <taxon>Marinicauda</taxon>
    </lineage>
</organism>
<keyword evidence="1" id="KW-0472">Membrane</keyword>
<dbReference type="Proteomes" id="UP000308054">
    <property type="component" value="Unassembled WGS sequence"/>
</dbReference>
<dbReference type="OrthoDB" id="7632063at2"/>
<proteinExistence type="predicted"/>